<comment type="caution">
    <text evidence="1">The sequence shown here is derived from an EMBL/GenBank/DDBJ whole genome shotgun (WGS) entry which is preliminary data.</text>
</comment>
<reference evidence="1" key="1">
    <citation type="submission" date="2018-11" db="EMBL/GenBank/DDBJ databases">
        <authorList>
            <consortium name="Pathogen Informatics"/>
        </authorList>
    </citation>
    <scope>NUCLEOTIDE SEQUENCE</scope>
</reference>
<keyword evidence="2" id="KW-1185">Reference proteome</keyword>
<organism evidence="1 2">
    <name type="scientific">Protopolystoma xenopodis</name>
    <dbReference type="NCBI Taxonomy" id="117903"/>
    <lineage>
        <taxon>Eukaryota</taxon>
        <taxon>Metazoa</taxon>
        <taxon>Spiralia</taxon>
        <taxon>Lophotrochozoa</taxon>
        <taxon>Platyhelminthes</taxon>
        <taxon>Monogenea</taxon>
        <taxon>Polyopisthocotylea</taxon>
        <taxon>Polystomatidea</taxon>
        <taxon>Polystomatidae</taxon>
        <taxon>Protopolystoma</taxon>
    </lineage>
</organism>
<accession>A0A448WLI2</accession>
<gene>
    <name evidence="1" type="ORF">PXEA_LOCUS8002</name>
</gene>
<evidence type="ECO:0000313" key="2">
    <source>
        <dbReference type="Proteomes" id="UP000784294"/>
    </source>
</evidence>
<dbReference type="Proteomes" id="UP000784294">
    <property type="component" value="Unassembled WGS sequence"/>
</dbReference>
<sequence>MALWEASDRLTNASFVWAPPCIYEWKEVLPHVLERPQSKVIFSLTLTEVAEHGLLPAQLGKPTFFARKPALVTISATPLQPHLQLQPHSQPKTSGWVGLGDCSYHHALEQQIMFKCQFTQATTQRAGHQKFASAEQLQRNSNRHGHGVGQGCFVGESVALASRREDECGQSSQSILRTRSACVCQAKFCKLSSTTPPSPCLHVQQIAGLPSIDRPMSCDCNQMDSVMASSAGKWMPSLAGSKTPCSIFKALGGQVPCFTSTRTLPIRLFTNTRVVLEMAFSVSRHHHFSTTNALIFSSTLTGSFSHRG</sequence>
<protein>
    <submittedName>
        <fullName evidence="1">Uncharacterized protein</fullName>
    </submittedName>
</protein>
<name>A0A448WLI2_9PLAT</name>
<dbReference type="AlphaFoldDB" id="A0A448WLI2"/>
<evidence type="ECO:0000313" key="1">
    <source>
        <dbReference type="EMBL" id="VEL14562.1"/>
    </source>
</evidence>
<proteinExistence type="predicted"/>
<dbReference type="EMBL" id="CAAALY010021607">
    <property type="protein sequence ID" value="VEL14562.1"/>
    <property type="molecule type" value="Genomic_DNA"/>
</dbReference>